<sequence length="52" mass="6120">MVKRSTIFHEVNEAAVILRQNFVSSRTTGHSVVFYEMARTSTHAIWADRRRR</sequence>
<gene>
    <name evidence="1" type="ORF">I312_02367</name>
</gene>
<evidence type="ECO:0000313" key="1">
    <source>
        <dbReference type="EMBL" id="KIR48517.1"/>
    </source>
</evidence>
<name>A0A0D0TP55_CRYGA</name>
<dbReference type="HOGENOM" id="CLU_3074178_0_0_1"/>
<proteinExistence type="predicted"/>
<dbReference type="EMBL" id="KN847977">
    <property type="protein sequence ID" value="KIR48517.1"/>
    <property type="molecule type" value="Genomic_DNA"/>
</dbReference>
<dbReference type="OrthoDB" id="10450900at2759"/>
<accession>A0A0D0TP55</accession>
<organism evidence="1">
    <name type="scientific">Cryptococcus bacillisporus CA1280</name>
    <dbReference type="NCBI Taxonomy" id="1296109"/>
    <lineage>
        <taxon>Eukaryota</taxon>
        <taxon>Fungi</taxon>
        <taxon>Dikarya</taxon>
        <taxon>Basidiomycota</taxon>
        <taxon>Agaricomycotina</taxon>
        <taxon>Tremellomycetes</taxon>
        <taxon>Tremellales</taxon>
        <taxon>Cryptococcaceae</taxon>
        <taxon>Cryptococcus</taxon>
        <taxon>Cryptococcus gattii species complex</taxon>
    </lineage>
</organism>
<protein>
    <submittedName>
        <fullName evidence="1">Uncharacterized protein</fullName>
    </submittedName>
</protein>
<reference evidence="1" key="1">
    <citation type="submission" date="2015-01" db="EMBL/GenBank/DDBJ databases">
        <title>The Genome Sequence of Cryptococcus gattii CA1280.</title>
        <authorList>
            <consortium name="The Broad Institute Genomics Platform"/>
            <person name="Cuomo C."/>
            <person name="Litvintseva A."/>
            <person name="Chen Y."/>
            <person name="Heitman J."/>
            <person name="Sun S."/>
            <person name="Springer D."/>
            <person name="Dromer F."/>
            <person name="Young S."/>
            <person name="Zeng Q."/>
            <person name="Gargeya S."/>
            <person name="Abouelleil A."/>
            <person name="Alvarado L."/>
            <person name="Chapman S.B."/>
            <person name="Gainer-Dewar J."/>
            <person name="Goldberg J."/>
            <person name="Griggs A."/>
            <person name="Gujja S."/>
            <person name="Hansen M."/>
            <person name="Howarth C."/>
            <person name="Imamovic A."/>
            <person name="Larimer J."/>
            <person name="Murphy C."/>
            <person name="Naylor J."/>
            <person name="Pearson M."/>
            <person name="Priest M."/>
            <person name="Roberts A."/>
            <person name="Saif S."/>
            <person name="Shea T."/>
            <person name="Sykes S."/>
            <person name="Wortman J."/>
            <person name="Nusbaum C."/>
            <person name="Birren B."/>
        </authorList>
    </citation>
    <scope>NUCLEOTIDE SEQUENCE [LARGE SCALE GENOMIC DNA]</scope>
    <source>
        <strain evidence="1">CA1280</strain>
    </source>
</reference>
<dbReference type="AlphaFoldDB" id="A0A0D0TP55"/>